<reference evidence="3 4" key="1">
    <citation type="submission" date="2018-07" db="EMBL/GenBank/DDBJ databases">
        <title>Complete genome sequence of soil actinomycete Streptomyces cavourensis tj430.</title>
        <authorList>
            <person name="Wang P."/>
            <person name="Huang Y."/>
        </authorList>
    </citation>
    <scope>NUCLEOTIDE SEQUENCE [LARGE SCALE GENOMIC DNA]</scope>
    <source>
        <strain evidence="3 4">TJ430</strain>
    </source>
</reference>
<sequence length="198" mass="20507">MTANLHRRRARLLVPAVAAALLAASAAACDSDTSGEGTSRSVRTLTPEHSEHAESAESSESAHAEPEGSPSEGESPRTQRSFAASVSAETERLRQEAAAKLGGVQGRGNAVADVSVNGLPVAASEEVRSALVRITNPTDAPAFYAVKVEFVDAEDKVLDTVFVGVEDAPPDRTVTAQADSSKAAGVKTFPRVAQAERG</sequence>
<evidence type="ECO:0000313" key="3">
    <source>
        <dbReference type="EMBL" id="AXI69952.1"/>
    </source>
</evidence>
<keyword evidence="2" id="KW-0732">Signal</keyword>
<gene>
    <name evidence="3" type="ORF">DTW94_00655</name>
</gene>
<feature type="region of interest" description="Disordered" evidence="1">
    <location>
        <begin position="27"/>
        <end position="106"/>
    </location>
</feature>
<dbReference type="RefSeq" id="WP_114928669.1">
    <property type="nucleotide sequence ID" value="NZ_CP030930.1"/>
</dbReference>
<evidence type="ECO:0000313" key="4">
    <source>
        <dbReference type="Proteomes" id="UP000253779"/>
    </source>
</evidence>
<evidence type="ECO:0000256" key="2">
    <source>
        <dbReference type="SAM" id="SignalP"/>
    </source>
</evidence>
<protein>
    <recommendedName>
        <fullName evidence="5">Lipoprotein</fullName>
    </recommendedName>
</protein>
<feature type="chain" id="PRO_5041931128" description="Lipoprotein" evidence="2">
    <location>
        <begin position="29"/>
        <end position="198"/>
    </location>
</feature>
<dbReference type="Proteomes" id="UP000253779">
    <property type="component" value="Chromosome"/>
</dbReference>
<feature type="signal peptide" evidence="2">
    <location>
        <begin position="1"/>
        <end position="28"/>
    </location>
</feature>
<dbReference type="PROSITE" id="PS51257">
    <property type="entry name" value="PROKAR_LIPOPROTEIN"/>
    <property type="match status" value="1"/>
</dbReference>
<feature type="compositionally biased region" description="Polar residues" evidence="1">
    <location>
        <begin position="31"/>
        <end position="44"/>
    </location>
</feature>
<proteinExistence type="predicted"/>
<evidence type="ECO:0008006" key="5">
    <source>
        <dbReference type="Google" id="ProtNLM"/>
    </source>
</evidence>
<dbReference type="EMBL" id="CP030930">
    <property type="protein sequence ID" value="AXI69952.1"/>
    <property type="molecule type" value="Genomic_DNA"/>
</dbReference>
<evidence type="ECO:0000256" key="1">
    <source>
        <dbReference type="SAM" id="MobiDB-lite"/>
    </source>
</evidence>
<dbReference type="AlphaFoldDB" id="A0AAD0VCP2"/>
<organism evidence="3 4">
    <name type="scientific">Streptomyces cavourensis</name>
    <dbReference type="NCBI Taxonomy" id="67258"/>
    <lineage>
        <taxon>Bacteria</taxon>
        <taxon>Bacillati</taxon>
        <taxon>Actinomycetota</taxon>
        <taxon>Actinomycetes</taxon>
        <taxon>Kitasatosporales</taxon>
        <taxon>Streptomycetaceae</taxon>
        <taxon>Streptomyces</taxon>
    </lineage>
</organism>
<feature type="compositionally biased region" description="Basic and acidic residues" evidence="1">
    <location>
        <begin position="46"/>
        <end position="66"/>
    </location>
</feature>
<feature type="compositionally biased region" description="Polar residues" evidence="1">
    <location>
        <begin position="78"/>
        <end position="88"/>
    </location>
</feature>
<name>A0AAD0VCP2_9ACTN</name>
<accession>A0AAD0VCP2</accession>